<dbReference type="GeneID" id="63866521"/>
<accession>A0A8G1RV82</accession>
<dbReference type="RefSeq" id="XP_040803342.1">
    <property type="nucleotide sequence ID" value="XM_040949188.1"/>
</dbReference>
<evidence type="ECO:0000256" key="2">
    <source>
        <dbReference type="ARBA" id="ARBA00023445"/>
    </source>
</evidence>
<keyword evidence="1" id="KW-0560">Oxidoreductase</keyword>
<sequence>MRRVLLTGAKGFVGSHILQQRLDQGYSGRAVVRSQSKAGCVRLDHPNAGSRLDVVIVPDITAPEAFDRTLDSTPPVIDTVIHTAAPYLYGAANTSRTLWIQTFRVLLNCRGQTIIVVTISCAVVIDFNPMAGGSARTFTSADWNPVTWEEAVTTNDHSGAYCASRRFAELAAWDFVKPQEPPFDLVVLCPPMVYGPLWHTINSIEELNEDAPLPPNGVHVYVDVGDPAHAHILAATNNAVSNERIIVSGEKLGSQAIADILRGFFPPLVEQYPVGPPGASSLSPSGYDMDTTVATDILGLGTRSVEETPVDLASQLLRIGGFRN</sequence>
<dbReference type="PANTHER" id="PTHR10366">
    <property type="entry name" value="NAD DEPENDENT EPIMERASE/DEHYDRATASE"/>
    <property type="match status" value="1"/>
</dbReference>
<evidence type="ECO:0000313" key="4">
    <source>
        <dbReference type="EMBL" id="RAK79332.1"/>
    </source>
</evidence>
<comment type="similarity">
    <text evidence="2">Belongs to the NAD(P)-dependent epimerase/dehydratase family. Dihydroflavonol-4-reductase subfamily.</text>
</comment>
<dbReference type="InterPro" id="IPR050425">
    <property type="entry name" value="NAD(P)_dehydrat-like"/>
</dbReference>
<dbReference type="PANTHER" id="PTHR10366:SF564">
    <property type="entry name" value="STEROL-4-ALPHA-CARBOXYLATE 3-DEHYDROGENASE, DECARBOXYLATING"/>
    <property type="match status" value="1"/>
</dbReference>
<keyword evidence="5" id="KW-1185">Reference proteome</keyword>
<protein>
    <submittedName>
        <fullName evidence="4">NAD(P)-binding protein</fullName>
    </submittedName>
</protein>
<evidence type="ECO:0000256" key="1">
    <source>
        <dbReference type="ARBA" id="ARBA00023002"/>
    </source>
</evidence>
<dbReference type="InterPro" id="IPR001509">
    <property type="entry name" value="Epimerase_deHydtase"/>
</dbReference>
<feature type="domain" description="NAD-dependent epimerase/dehydratase" evidence="3">
    <location>
        <begin position="4"/>
        <end position="237"/>
    </location>
</feature>
<organism evidence="4 5">
    <name type="scientific">Aspergillus fijiensis CBS 313.89</name>
    <dbReference type="NCBI Taxonomy" id="1448319"/>
    <lineage>
        <taxon>Eukaryota</taxon>
        <taxon>Fungi</taxon>
        <taxon>Dikarya</taxon>
        <taxon>Ascomycota</taxon>
        <taxon>Pezizomycotina</taxon>
        <taxon>Eurotiomycetes</taxon>
        <taxon>Eurotiomycetidae</taxon>
        <taxon>Eurotiales</taxon>
        <taxon>Aspergillaceae</taxon>
        <taxon>Aspergillus</taxon>
    </lineage>
</organism>
<dbReference type="AlphaFoldDB" id="A0A8G1RV82"/>
<reference evidence="4 5" key="1">
    <citation type="submission" date="2018-02" db="EMBL/GenBank/DDBJ databases">
        <title>The genomes of Aspergillus section Nigri reveals drivers in fungal speciation.</title>
        <authorList>
            <consortium name="DOE Joint Genome Institute"/>
            <person name="Vesth T.C."/>
            <person name="Nybo J."/>
            <person name="Theobald S."/>
            <person name="Brandl J."/>
            <person name="Frisvad J.C."/>
            <person name="Nielsen K.F."/>
            <person name="Lyhne E.K."/>
            <person name="Kogle M.E."/>
            <person name="Kuo A."/>
            <person name="Riley R."/>
            <person name="Clum A."/>
            <person name="Nolan M."/>
            <person name="Lipzen A."/>
            <person name="Salamov A."/>
            <person name="Henrissat B."/>
            <person name="Wiebenga A."/>
            <person name="De vries R.P."/>
            <person name="Grigoriev I.V."/>
            <person name="Mortensen U.H."/>
            <person name="Andersen M.R."/>
            <person name="Baker S.E."/>
        </authorList>
    </citation>
    <scope>NUCLEOTIDE SEQUENCE [LARGE SCALE GENOMIC DNA]</scope>
    <source>
        <strain evidence="4 5">CBS 313.89</strain>
    </source>
</reference>
<dbReference type="Gene3D" id="3.40.50.720">
    <property type="entry name" value="NAD(P)-binding Rossmann-like Domain"/>
    <property type="match status" value="1"/>
</dbReference>
<dbReference type="SUPFAM" id="SSF51735">
    <property type="entry name" value="NAD(P)-binding Rossmann-fold domains"/>
    <property type="match status" value="1"/>
</dbReference>
<evidence type="ECO:0000259" key="3">
    <source>
        <dbReference type="Pfam" id="PF01370"/>
    </source>
</evidence>
<dbReference type="EMBL" id="KZ824633">
    <property type="protein sequence ID" value="RAK79332.1"/>
    <property type="molecule type" value="Genomic_DNA"/>
</dbReference>
<gene>
    <name evidence="4" type="ORF">BO72DRAFT_505419</name>
</gene>
<evidence type="ECO:0000313" key="5">
    <source>
        <dbReference type="Proteomes" id="UP000249789"/>
    </source>
</evidence>
<dbReference type="InterPro" id="IPR036291">
    <property type="entry name" value="NAD(P)-bd_dom_sf"/>
</dbReference>
<dbReference type="VEuPathDB" id="FungiDB:BO72DRAFT_505419"/>
<dbReference type="Pfam" id="PF01370">
    <property type="entry name" value="Epimerase"/>
    <property type="match status" value="1"/>
</dbReference>
<name>A0A8G1RV82_9EURO</name>
<proteinExistence type="inferred from homology"/>
<dbReference type="OrthoDB" id="2735536at2759"/>
<dbReference type="Proteomes" id="UP000249789">
    <property type="component" value="Unassembled WGS sequence"/>
</dbReference>
<dbReference type="GO" id="GO:0016616">
    <property type="term" value="F:oxidoreductase activity, acting on the CH-OH group of donors, NAD or NADP as acceptor"/>
    <property type="evidence" value="ECO:0007669"/>
    <property type="project" value="TreeGrafter"/>
</dbReference>